<gene>
    <name evidence="1" type="ORF">Catovirus_2_207</name>
</gene>
<proteinExistence type="predicted"/>
<name>A0A1V0SC76_9VIRU</name>
<protein>
    <submittedName>
        <fullName evidence="1">Uncharacterized protein</fullName>
    </submittedName>
</protein>
<sequence length="30" mass="3562">MENKKCNRKSTQYFVLIKYVTKSVIGRVLD</sequence>
<reference evidence="1" key="1">
    <citation type="journal article" date="2017" name="Science">
        <title>Giant viruses with an expanded complement of translation system components.</title>
        <authorList>
            <person name="Schulz F."/>
            <person name="Yutin N."/>
            <person name="Ivanova N.N."/>
            <person name="Ortega D.R."/>
            <person name="Lee T.K."/>
            <person name="Vierheilig J."/>
            <person name="Daims H."/>
            <person name="Horn M."/>
            <person name="Wagner M."/>
            <person name="Jensen G.J."/>
            <person name="Kyrpides N.C."/>
            <person name="Koonin E.V."/>
            <person name="Woyke T."/>
        </authorList>
    </citation>
    <scope>NUCLEOTIDE SEQUENCE</scope>
    <source>
        <strain evidence="1">CTV1</strain>
    </source>
</reference>
<organism evidence="1">
    <name type="scientific">Catovirus CTV1</name>
    <dbReference type="NCBI Taxonomy" id="1977631"/>
    <lineage>
        <taxon>Viruses</taxon>
        <taxon>Varidnaviria</taxon>
        <taxon>Bamfordvirae</taxon>
        <taxon>Nucleocytoviricota</taxon>
        <taxon>Megaviricetes</taxon>
        <taxon>Imitervirales</taxon>
        <taxon>Mimiviridae</taxon>
        <taxon>Klosneuvirinae</taxon>
        <taxon>Catovirus</taxon>
    </lineage>
</organism>
<evidence type="ECO:0000313" key="1">
    <source>
        <dbReference type="EMBL" id="ARF09258.1"/>
    </source>
</evidence>
<accession>A0A1V0SC76</accession>
<dbReference type="EMBL" id="KY684084">
    <property type="protein sequence ID" value="ARF09258.1"/>
    <property type="molecule type" value="Genomic_DNA"/>
</dbReference>